<evidence type="ECO:0000313" key="5">
    <source>
        <dbReference type="Proteomes" id="UP000886874"/>
    </source>
</evidence>
<dbReference type="EMBL" id="DVFN01000089">
    <property type="protein sequence ID" value="HIQ69857.1"/>
    <property type="molecule type" value="Genomic_DNA"/>
</dbReference>
<feature type="signal peptide" evidence="2">
    <location>
        <begin position="1"/>
        <end position="21"/>
    </location>
</feature>
<dbReference type="Proteomes" id="UP000886874">
    <property type="component" value="Unassembled WGS sequence"/>
</dbReference>
<feature type="compositionally biased region" description="Acidic residues" evidence="1">
    <location>
        <begin position="43"/>
        <end position="70"/>
    </location>
</feature>
<feature type="chain" id="PRO_5038993668" evidence="2">
    <location>
        <begin position="22"/>
        <end position="265"/>
    </location>
</feature>
<dbReference type="SUPFAM" id="SSF54001">
    <property type="entry name" value="Cysteine proteinases"/>
    <property type="match status" value="1"/>
</dbReference>
<feature type="compositionally biased region" description="Low complexity" evidence="1">
    <location>
        <begin position="25"/>
        <end position="42"/>
    </location>
</feature>
<proteinExistence type="predicted"/>
<reference evidence="4" key="2">
    <citation type="journal article" date="2021" name="PeerJ">
        <title>Extensive microbial diversity within the chicken gut microbiome revealed by metagenomics and culture.</title>
        <authorList>
            <person name="Gilroy R."/>
            <person name="Ravi A."/>
            <person name="Getino M."/>
            <person name="Pursley I."/>
            <person name="Horton D.L."/>
            <person name="Alikhan N.F."/>
            <person name="Baker D."/>
            <person name="Gharbi K."/>
            <person name="Hall N."/>
            <person name="Watson M."/>
            <person name="Adriaenssens E.M."/>
            <person name="Foster-Nyarko E."/>
            <person name="Jarju S."/>
            <person name="Secka A."/>
            <person name="Antonio M."/>
            <person name="Oren A."/>
            <person name="Chaudhuri R.R."/>
            <person name="La Ragione R."/>
            <person name="Hildebrand F."/>
            <person name="Pallen M.J."/>
        </authorList>
    </citation>
    <scope>NUCLEOTIDE SEQUENCE</scope>
    <source>
        <strain evidence="4">ChiSjej2B20-13462</strain>
    </source>
</reference>
<dbReference type="PROSITE" id="PS51257">
    <property type="entry name" value="PROKAR_LIPOPROTEIN"/>
    <property type="match status" value="1"/>
</dbReference>
<feature type="region of interest" description="Disordered" evidence="1">
    <location>
        <begin position="25"/>
        <end position="76"/>
    </location>
</feature>
<accession>A0A9D0Z611</accession>
<dbReference type="Gene3D" id="3.10.620.30">
    <property type="match status" value="1"/>
</dbReference>
<dbReference type="AlphaFoldDB" id="A0A9D0Z611"/>
<dbReference type="InterPro" id="IPR002931">
    <property type="entry name" value="Transglutaminase-like"/>
</dbReference>
<protein>
    <submittedName>
        <fullName evidence="4">Transglutaminase domain-containing protein</fullName>
    </submittedName>
</protein>
<evidence type="ECO:0000313" key="4">
    <source>
        <dbReference type="EMBL" id="HIQ69857.1"/>
    </source>
</evidence>
<evidence type="ECO:0000256" key="2">
    <source>
        <dbReference type="SAM" id="SignalP"/>
    </source>
</evidence>
<evidence type="ECO:0000256" key="1">
    <source>
        <dbReference type="SAM" id="MobiDB-lite"/>
    </source>
</evidence>
<dbReference type="Pfam" id="PF01841">
    <property type="entry name" value="Transglut_core"/>
    <property type="match status" value="1"/>
</dbReference>
<comment type="caution">
    <text evidence="4">The sequence shown here is derived from an EMBL/GenBank/DDBJ whole genome shotgun (WGS) entry which is preliminary data.</text>
</comment>
<evidence type="ECO:0000259" key="3">
    <source>
        <dbReference type="Pfam" id="PF01841"/>
    </source>
</evidence>
<sequence length="265" mass="29561">MKRLQPIGALLALLLFLTGCAAEPVPTEAQQQPPVTAPAETPEPVEEPPAEPDEEPESMEPEIVEPEPEPLEPGFHEEAGGLYYVQEDGTLLTDGSLGYLDFDSEGRYTTGNADLDAGIQALLAAACPDPTADRETRLREAYVYIRENFRYLSMPHYEAGSTDWAETAATAMLDQGKGNCYCFTALFTYCARQLGYQAYNVAGHEYSPDNDHAWTMIDWPDGETYLFDVQLEYAYLYQYENKPVIDMFKASGSDGIYNGFVYYFP</sequence>
<keyword evidence="2" id="KW-0732">Signal</keyword>
<dbReference type="InterPro" id="IPR038765">
    <property type="entry name" value="Papain-like_cys_pep_sf"/>
</dbReference>
<reference evidence="4" key="1">
    <citation type="submission" date="2020-10" db="EMBL/GenBank/DDBJ databases">
        <authorList>
            <person name="Gilroy R."/>
        </authorList>
    </citation>
    <scope>NUCLEOTIDE SEQUENCE</scope>
    <source>
        <strain evidence="4">ChiSjej2B20-13462</strain>
    </source>
</reference>
<gene>
    <name evidence="4" type="ORF">IAA67_05975</name>
</gene>
<feature type="domain" description="Transglutaminase-like" evidence="3">
    <location>
        <begin position="132"/>
        <end position="217"/>
    </location>
</feature>
<name>A0A9D0Z611_9FIRM</name>
<organism evidence="4 5">
    <name type="scientific">Candidatus Avoscillospira stercorigallinarum</name>
    <dbReference type="NCBI Taxonomy" id="2840708"/>
    <lineage>
        <taxon>Bacteria</taxon>
        <taxon>Bacillati</taxon>
        <taxon>Bacillota</taxon>
        <taxon>Clostridia</taxon>
        <taxon>Eubacteriales</taxon>
        <taxon>Oscillospiraceae</taxon>
        <taxon>Oscillospiraceae incertae sedis</taxon>
        <taxon>Candidatus Avoscillospira</taxon>
    </lineage>
</organism>